<organism evidence="1">
    <name type="scientific">Anguilla anguilla</name>
    <name type="common">European freshwater eel</name>
    <name type="synonym">Muraena anguilla</name>
    <dbReference type="NCBI Taxonomy" id="7936"/>
    <lineage>
        <taxon>Eukaryota</taxon>
        <taxon>Metazoa</taxon>
        <taxon>Chordata</taxon>
        <taxon>Craniata</taxon>
        <taxon>Vertebrata</taxon>
        <taxon>Euteleostomi</taxon>
        <taxon>Actinopterygii</taxon>
        <taxon>Neopterygii</taxon>
        <taxon>Teleostei</taxon>
        <taxon>Anguilliformes</taxon>
        <taxon>Anguillidae</taxon>
        <taxon>Anguilla</taxon>
    </lineage>
</organism>
<reference evidence="1" key="1">
    <citation type="submission" date="2014-11" db="EMBL/GenBank/DDBJ databases">
        <authorList>
            <person name="Amaro Gonzalez C."/>
        </authorList>
    </citation>
    <scope>NUCLEOTIDE SEQUENCE</scope>
</reference>
<evidence type="ECO:0000313" key="1">
    <source>
        <dbReference type="EMBL" id="JAH49000.1"/>
    </source>
</evidence>
<sequence>MTFVESVWHCKQNVHNFLSHCQRDICRARVWSDASILWLSRELLQWRMKHLKKWFP</sequence>
<accession>A0A0E9T800</accession>
<dbReference type="EMBL" id="GBXM01059577">
    <property type="protein sequence ID" value="JAH49000.1"/>
    <property type="molecule type" value="Transcribed_RNA"/>
</dbReference>
<protein>
    <submittedName>
        <fullName evidence="1">Uncharacterized protein</fullName>
    </submittedName>
</protein>
<dbReference type="AlphaFoldDB" id="A0A0E9T800"/>
<name>A0A0E9T800_ANGAN</name>
<reference evidence="1" key="2">
    <citation type="journal article" date="2015" name="Fish Shellfish Immunol.">
        <title>Early steps in the European eel (Anguilla anguilla)-Vibrio vulnificus interaction in the gills: Role of the RtxA13 toxin.</title>
        <authorList>
            <person name="Callol A."/>
            <person name="Pajuelo D."/>
            <person name="Ebbesson L."/>
            <person name="Teles M."/>
            <person name="MacKenzie S."/>
            <person name="Amaro C."/>
        </authorList>
    </citation>
    <scope>NUCLEOTIDE SEQUENCE</scope>
</reference>
<proteinExistence type="predicted"/>